<dbReference type="AlphaFoldDB" id="A0A1G9RPD1"/>
<accession>A0A1G9RPD1</accession>
<dbReference type="EMBL" id="FNDJ01000039">
    <property type="protein sequence ID" value="SDM25052.1"/>
    <property type="molecule type" value="Genomic_DNA"/>
</dbReference>
<sequence length="30" mass="3210">MSLEVLAKARLRVIAGDTPTQNTIPQTLTA</sequence>
<evidence type="ECO:0000313" key="2">
    <source>
        <dbReference type="Proteomes" id="UP000199202"/>
    </source>
</evidence>
<gene>
    <name evidence="1" type="ORF">SAMN05421869_13911</name>
</gene>
<dbReference type="Proteomes" id="UP000199202">
    <property type="component" value="Unassembled WGS sequence"/>
</dbReference>
<keyword evidence="2" id="KW-1185">Reference proteome</keyword>
<evidence type="ECO:0000313" key="1">
    <source>
        <dbReference type="EMBL" id="SDM25052.1"/>
    </source>
</evidence>
<organism evidence="1 2">
    <name type="scientific">Nonomuraea jiangxiensis</name>
    <dbReference type="NCBI Taxonomy" id="633440"/>
    <lineage>
        <taxon>Bacteria</taxon>
        <taxon>Bacillati</taxon>
        <taxon>Actinomycetota</taxon>
        <taxon>Actinomycetes</taxon>
        <taxon>Streptosporangiales</taxon>
        <taxon>Streptosporangiaceae</taxon>
        <taxon>Nonomuraea</taxon>
    </lineage>
</organism>
<protein>
    <submittedName>
        <fullName evidence="1">Uncharacterized protein</fullName>
    </submittedName>
</protein>
<reference evidence="1 2" key="1">
    <citation type="submission" date="2016-10" db="EMBL/GenBank/DDBJ databases">
        <authorList>
            <person name="de Groot N.N."/>
        </authorList>
    </citation>
    <scope>NUCLEOTIDE SEQUENCE [LARGE SCALE GENOMIC DNA]</scope>
    <source>
        <strain evidence="1 2">CGMCC 4.6533</strain>
    </source>
</reference>
<name>A0A1G9RPD1_9ACTN</name>
<proteinExistence type="predicted"/>